<protein>
    <submittedName>
        <fullName evidence="5">XRE family transcriptional regulator</fullName>
    </submittedName>
</protein>
<evidence type="ECO:0000256" key="3">
    <source>
        <dbReference type="ARBA" id="ARBA00023163"/>
    </source>
</evidence>
<evidence type="ECO:0000313" key="6">
    <source>
        <dbReference type="Proteomes" id="UP001170717"/>
    </source>
</evidence>
<dbReference type="PANTHER" id="PTHR46797">
    <property type="entry name" value="HTH-TYPE TRANSCRIPTIONAL REGULATOR"/>
    <property type="match status" value="1"/>
</dbReference>
<evidence type="ECO:0000313" key="5">
    <source>
        <dbReference type="EMBL" id="MDO6576451.1"/>
    </source>
</evidence>
<sequence>MMKTNSDALQAGDFSLSISARLKQLRGDMGLSLDKAATLTGVSKAMLGQIERQESSPTIATLWKIATGLNASFSSFIAATAQSEFDVNHGFIHDPNMQVKTLFPFDVNKGFEVFEITLTHFHEQRSTAHQSGVTEHIHCIGGRLTLWQGNECKTIKAGEQYLIDADQAHGYKDESGETQFINIIHYPVY</sequence>
<evidence type="ECO:0000256" key="2">
    <source>
        <dbReference type="ARBA" id="ARBA00023125"/>
    </source>
</evidence>
<proteinExistence type="predicted"/>
<dbReference type="Gene3D" id="1.10.260.40">
    <property type="entry name" value="lambda repressor-like DNA-binding domains"/>
    <property type="match status" value="1"/>
</dbReference>
<dbReference type="PROSITE" id="PS50943">
    <property type="entry name" value="HTH_CROC1"/>
    <property type="match status" value="1"/>
</dbReference>
<dbReference type="PANTHER" id="PTHR46797:SF23">
    <property type="entry name" value="HTH-TYPE TRANSCRIPTIONAL REGULATOR SUTR"/>
    <property type="match status" value="1"/>
</dbReference>
<dbReference type="CDD" id="cd02209">
    <property type="entry name" value="cupin_XRE_C"/>
    <property type="match status" value="1"/>
</dbReference>
<keyword evidence="2" id="KW-0238">DNA-binding</keyword>
<reference evidence="5" key="1">
    <citation type="submission" date="2023-07" db="EMBL/GenBank/DDBJ databases">
        <title>Genome content predicts the carbon catabolic preferences of heterotrophic bacteria.</title>
        <authorList>
            <person name="Gralka M."/>
        </authorList>
    </citation>
    <scope>NUCLEOTIDE SEQUENCE</scope>
    <source>
        <strain evidence="5">F2M12</strain>
    </source>
</reference>
<gene>
    <name evidence="5" type="ORF">Q4527_03575</name>
</gene>
<dbReference type="Pfam" id="PF01381">
    <property type="entry name" value="HTH_3"/>
    <property type="match status" value="1"/>
</dbReference>
<dbReference type="SUPFAM" id="SSF47413">
    <property type="entry name" value="lambda repressor-like DNA-binding domains"/>
    <property type="match status" value="1"/>
</dbReference>
<keyword evidence="3" id="KW-0804">Transcription</keyword>
<dbReference type="InterPro" id="IPR001387">
    <property type="entry name" value="Cro/C1-type_HTH"/>
</dbReference>
<dbReference type="GO" id="GO:0003677">
    <property type="term" value="F:DNA binding"/>
    <property type="evidence" value="ECO:0007669"/>
    <property type="project" value="UniProtKB-KW"/>
</dbReference>
<dbReference type="InterPro" id="IPR011051">
    <property type="entry name" value="RmlC_Cupin_sf"/>
</dbReference>
<dbReference type="InterPro" id="IPR010982">
    <property type="entry name" value="Lambda_DNA-bd_dom_sf"/>
</dbReference>
<dbReference type="Proteomes" id="UP001170717">
    <property type="component" value="Unassembled WGS sequence"/>
</dbReference>
<name>A0AAW7Z1J6_9ALTE</name>
<dbReference type="GO" id="GO:0003700">
    <property type="term" value="F:DNA-binding transcription factor activity"/>
    <property type="evidence" value="ECO:0007669"/>
    <property type="project" value="TreeGrafter"/>
</dbReference>
<dbReference type="AlphaFoldDB" id="A0AAW7Z1J6"/>
<evidence type="ECO:0000259" key="4">
    <source>
        <dbReference type="PROSITE" id="PS50943"/>
    </source>
</evidence>
<dbReference type="SUPFAM" id="SSF51182">
    <property type="entry name" value="RmlC-like cupins"/>
    <property type="match status" value="1"/>
</dbReference>
<organism evidence="5 6">
    <name type="scientific">Alteromonas stellipolaris</name>
    <dbReference type="NCBI Taxonomy" id="233316"/>
    <lineage>
        <taxon>Bacteria</taxon>
        <taxon>Pseudomonadati</taxon>
        <taxon>Pseudomonadota</taxon>
        <taxon>Gammaproteobacteria</taxon>
        <taxon>Alteromonadales</taxon>
        <taxon>Alteromonadaceae</taxon>
        <taxon>Alteromonas/Salinimonas group</taxon>
        <taxon>Alteromonas</taxon>
    </lineage>
</organism>
<dbReference type="CDD" id="cd00093">
    <property type="entry name" value="HTH_XRE"/>
    <property type="match status" value="1"/>
</dbReference>
<dbReference type="Gene3D" id="2.60.120.10">
    <property type="entry name" value="Jelly Rolls"/>
    <property type="match status" value="1"/>
</dbReference>
<dbReference type="EMBL" id="JAUOQI010000002">
    <property type="protein sequence ID" value="MDO6576451.1"/>
    <property type="molecule type" value="Genomic_DNA"/>
</dbReference>
<evidence type="ECO:0000256" key="1">
    <source>
        <dbReference type="ARBA" id="ARBA00023015"/>
    </source>
</evidence>
<dbReference type="InterPro" id="IPR014710">
    <property type="entry name" value="RmlC-like_jellyroll"/>
</dbReference>
<keyword evidence="1" id="KW-0805">Transcription regulation</keyword>
<dbReference type="RefSeq" id="WP_061997157.1">
    <property type="nucleotide sequence ID" value="NZ_CP015345.1"/>
</dbReference>
<accession>A0AAW7Z1J6</accession>
<dbReference type="SMART" id="SM00530">
    <property type="entry name" value="HTH_XRE"/>
    <property type="match status" value="1"/>
</dbReference>
<dbReference type="GO" id="GO:0005829">
    <property type="term" value="C:cytosol"/>
    <property type="evidence" value="ECO:0007669"/>
    <property type="project" value="TreeGrafter"/>
</dbReference>
<feature type="domain" description="HTH cro/C1-type" evidence="4">
    <location>
        <begin position="22"/>
        <end position="76"/>
    </location>
</feature>
<comment type="caution">
    <text evidence="5">The sequence shown here is derived from an EMBL/GenBank/DDBJ whole genome shotgun (WGS) entry which is preliminary data.</text>
</comment>
<dbReference type="InterPro" id="IPR050807">
    <property type="entry name" value="TransReg_Diox_bact_type"/>
</dbReference>